<feature type="domain" description="CCHC-type" evidence="7">
    <location>
        <begin position="290"/>
        <end position="303"/>
    </location>
</feature>
<feature type="domain" description="CCHC-type" evidence="7">
    <location>
        <begin position="186"/>
        <end position="199"/>
    </location>
</feature>
<dbReference type="STRING" id="137246.A0A401RUJ2"/>
<protein>
    <recommendedName>
        <fullName evidence="7">CCHC-type domain-containing protein</fullName>
    </recommendedName>
</protein>
<evidence type="ECO:0000313" key="8">
    <source>
        <dbReference type="EMBL" id="GCC21824.1"/>
    </source>
</evidence>
<dbReference type="EMBL" id="BEZZ01000003">
    <property type="protein sequence ID" value="GCC21824.1"/>
    <property type="molecule type" value="Genomic_DNA"/>
</dbReference>
<feature type="domain" description="CCHC-type" evidence="7">
    <location>
        <begin position="206"/>
        <end position="221"/>
    </location>
</feature>
<dbReference type="SUPFAM" id="SSF57756">
    <property type="entry name" value="Retrovirus zinc finger-like domains"/>
    <property type="match status" value="4"/>
</dbReference>
<evidence type="ECO:0000256" key="5">
    <source>
        <dbReference type="PROSITE-ProRule" id="PRU00047"/>
    </source>
</evidence>
<evidence type="ECO:0000256" key="4">
    <source>
        <dbReference type="ARBA" id="ARBA00022833"/>
    </source>
</evidence>
<comment type="caution">
    <text evidence="8">The sequence shown here is derived from an EMBL/GenBank/DDBJ whole genome shotgun (WGS) entry which is preliminary data.</text>
</comment>
<dbReference type="FunFam" id="4.10.60.10:FF:000002">
    <property type="entry name" value="cellular nucleic acid-binding protein-like isoform X1"/>
    <property type="match status" value="2"/>
</dbReference>
<name>A0A401RUJ2_CHIPU</name>
<dbReference type="Proteomes" id="UP000287033">
    <property type="component" value="Unassembled WGS sequence"/>
</dbReference>
<evidence type="ECO:0000256" key="2">
    <source>
        <dbReference type="ARBA" id="ARBA00022737"/>
    </source>
</evidence>
<accession>A0A401RUJ2</accession>
<reference evidence="8 9" key="1">
    <citation type="journal article" date="2018" name="Nat. Ecol. Evol.">
        <title>Shark genomes provide insights into elasmobranch evolution and the origin of vertebrates.</title>
        <authorList>
            <person name="Hara Y"/>
            <person name="Yamaguchi K"/>
            <person name="Onimaru K"/>
            <person name="Kadota M"/>
            <person name="Koyanagi M"/>
            <person name="Keeley SD"/>
            <person name="Tatsumi K"/>
            <person name="Tanaka K"/>
            <person name="Motone F"/>
            <person name="Kageyama Y"/>
            <person name="Nozu R"/>
            <person name="Adachi N"/>
            <person name="Nishimura O"/>
            <person name="Nakagawa R"/>
            <person name="Tanegashima C"/>
            <person name="Kiyatake I"/>
            <person name="Matsumoto R"/>
            <person name="Murakumo K"/>
            <person name="Nishida K"/>
            <person name="Terakita A"/>
            <person name="Kuratani S"/>
            <person name="Sato K"/>
            <person name="Hyodo S Kuraku.S."/>
        </authorList>
    </citation>
    <scope>NUCLEOTIDE SEQUENCE [LARGE SCALE GENOMIC DNA]</scope>
</reference>
<dbReference type="AlphaFoldDB" id="A0A401RUJ2"/>
<dbReference type="Gene3D" id="4.10.60.10">
    <property type="entry name" value="Zinc finger, CCHC-type"/>
    <property type="match status" value="5"/>
</dbReference>
<feature type="compositionally biased region" description="Basic and acidic residues" evidence="6">
    <location>
        <begin position="117"/>
        <end position="130"/>
    </location>
</feature>
<dbReference type="InterPro" id="IPR036875">
    <property type="entry name" value="Znf_CCHC_sf"/>
</dbReference>
<evidence type="ECO:0000256" key="1">
    <source>
        <dbReference type="ARBA" id="ARBA00022723"/>
    </source>
</evidence>
<keyword evidence="3 5" id="KW-0863">Zinc-finger</keyword>
<evidence type="ECO:0000256" key="6">
    <source>
        <dbReference type="SAM" id="MobiDB-lite"/>
    </source>
</evidence>
<feature type="domain" description="CCHC-type" evidence="7">
    <location>
        <begin position="268"/>
        <end position="284"/>
    </location>
</feature>
<dbReference type="Pfam" id="PF00098">
    <property type="entry name" value="zf-CCHC"/>
    <property type="match status" value="7"/>
</dbReference>
<evidence type="ECO:0000256" key="3">
    <source>
        <dbReference type="ARBA" id="ARBA00022771"/>
    </source>
</evidence>
<feature type="domain" description="CCHC-type" evidence="7">
    <location>
        <begin position="149"/>
        <end position="164"/>
    </location>
</feature>
<dbReference type="SMART" id="SM00343">
    <property type="entry name" value="ZnF_C2HC"/>
    <property type="match status" value="7"/>
</dbReference>
<keyword evidence="2" id="KW-0677">Repeat</keyword>
<feature type="domain" description="CCHC-type" evidence="7">
    <location>
        <begin position="250"/>
        <end position="266"/>
    </location>
</feature>
<dbReference type="GO" id="GO:0003676">
    <property type="term" value="F:nucleic acid binding"/>
    <property type="evidence" value="ECO:0007669"/>
    <property type="project" value="InterPro"/>
</dbReference>
<dbReference type="FunFam" id="4.10.60.10:FF:000026">
    <property type="entry name" value="cellular nucleic acid-binding protein-like isoform X1"/>
    <property type="match status" value="1"/>
</dbReference>
<keyword evidence="4" id="KW-0862">Zinc</keyword>
<feature type="region of interest" description="Disordered" evidence="6">
    <location>
        <begin position="117"/>
        <end position="137"/>
    </location>
</feature>
<dbReference type="InterPro" id="IPR001878">
    <property type="entry name" value="Znf_CCHC"/>
</dbReference>
<dbReference type="GO" id="GO:0008270">
    <property type="term" value="F:zinc ion binding"/>
    <property type="evidence" value="ECO:0007669"/>
    <property type="project" value="UniProtKB-KW"/>
</dbReference>
<sequence>MPEYLVCQYFAIGECGHRQPFYKRYALQPALTTHLKKELEKKPGRSTAQSRSRWNPIGPSAAEGGSQLGRVAVGTSNRATGFRERDALIGGRWAYVPCAAGPAPPFLPPCANRVTRAEGKSQKKKLEVGGRRLSGRRSPETLIMNSQECFTCGRSGHWARECPNAGGRSRIRGRGRGSFTAARDICYRCGESGHLAKDCELQEDACYNCGKGGHIAKDCKEPKKEREQCCYNCGRPGHLARDCDHADEQKCYSCGEFGHIQKDCTKVKCYRCGETGHVAINCSKASEVNCYRCGEAGHLARECTIEATA</sequence>
<proteinExistence type="predicted"/>
<feature type="region of interest" description="Disordered" evidence="6">
    <location>
        <begin position="37"/>
        <end position="68"/>
    </location>
</feature>
<organism evidence="8 9">
    <name type="scientific">Chiloscyllium punctatum</name>
    <name type="common">Brownbanded bambooshark</name>
    <name type="synonym">Hemiscyllium punctatum</name>
    <dbReference type="NCBI Taxonomy" id="137246"/>
    <lineage>
        <taxon>Eukaryota</taxon>
        <taxon>Metazoa</taxon>
        <taxon>Chordata</taxon>
        <taxon>Craniata</taxon>
        <taxon>Vertebrata</taxon>
        <taxon>Chondrichthyes</taxon>
        <taxon>Elasmobranchii</taxon>
        <taxon>Galeomorphii</taxon>
        <taxon>Galeoidea</taxon>
        <taxon>Orectolobiformes</taxon>
        <taxon>Hemiscylliidae</taxon>
        <taxon>Chiloscyllium</taxon>
    </lineage>
</organism>
<keyword evidence="1" id="KW-0479">Metal-binding</keyword>
<dbReference type="PANTHER" id="PTHR47103:SF8">
    <property type="entry name" value="DNA-BINDING PROTEIN"/>
    <property type="match status" value="1"/>
</dbReference>
<dbReference type="PANTHER" id="PTHR47103">
    <property type="entry name" value="DNA-BINDING PROTEIN"/>
    <property type="match status" value="1"/>
</dbReference>
<dbReference type="PROSITE" id="PS50158">
    <property type="entry name" value="ZF_CCHC"/>
    <property type="match status" value="7"/>
</dbReference>
<evidence type="ECO:0000313" key="9">
    <source>
        <dbReference type="Proteomes" id="UP000287033"/>
    </source>
</evidence>
<keyword evidence="9" id="KW-1185">Reference proteome</keyword>
<dbReference type="OrthoDB" id="427960at2759"/>
<evidence type="ECO:0000259" key="7">
    <source>
        <dbReference type="PROSITE" id="PS50158"/>
    </source>
</evidence>
<gene>
    <name evidence="8" type="ORF">chiPu_0000213</name>
</gene>
<feature type="domain" description="CCHC-type" evidence="7">
    <location>
        <begin position="230"/>
        <end position="243"/>
    </location>
</feature>